<sequence>MLFTTNGMIILDDIHTFSGDHFSDVIGGAGTYAILASCIVRDGLSGWIVDRGSDFPKKITVEINQWNSGAIFRDSTKRLTTRGANFYGENDLRQFKYLTPKKQITASDWINQYGIKTVNGIKCFHLVCSPDRIQEIMDQLSQVRDDKIDMPTFVWEPLPDSMIIENYDTIKHILNRNENVILSPNCEEGARLFGIQEPLGINQCKILLYKFTDYIKPTNSCVLRCGKMGSMILSPKNFDGIRKSSYLPAYHLLTQDEVVDPTGGGNSFLGGFSIAYALTNDLQISNICGTITAGCNIEQIGVAKFDKISKKINNTLTFKERLEYYITLYNLSISADDIYSKLYK</sequence>
<dbReference type="EMBL" id="FXLY01000003">
    <property type="protein sequence ID" value="SMN19396.1"/>
    <property type="molecule type" value="Genomic_DNA"/>
</dbReference>
<reference evidence="1 2" key="1">
    <citation type="submission" date="2017-04" db="EMBL/GenBank/DDBJ databases">
        <authorList>
            <person name="Afonso C.L."/>
            <person name="Miller P.J."/>
            <person name="Scott M.A."/>
            <person name="Spackman E."/>
            <person name="Goraichik I."/>
            <person name="Dimitrov K.M."/>
            <person name="Suarez D.L."/>
            <person name="Swayne D.E."/>
        </authorList>
    </citation>
    <scope>NUCLEOTIDE SEQUENCE [LARGE SCALE GENOMIC DNA]</scope>
</reference>
<proteinExistence type="predicted"/>
<evidence type="ECO:0000313" key="1">
    <source>
        <dbReference type="EMBL" id="SMN19396.1"/>
    </source>
</evidence>
<accession>A0A1X7R2C4</accession>
<gene>
    <name evidence="1" type="ORF">KASA_0P06028G</name>
</gene>
<keyword evidence="2" id="KW-1185">Reference proteome</keyword>
<dbReference type="OrthoDB" id="497927at2759"/>
<evidence type="ECO:0000313" key="2">
    <source>
        <dbReference type="Proteomes" id="UP000196158"/>
    </source>
</evidence>
<dbReference type="InterPro" id="IPR029056">
    <property type="entry name" value="Ribokinase-like"/>
</dbReference>
<organism evidence="1 2">
    <name type="scientific">Maudiozyma saulgeensis</name>
    <dbReference type="NCBI Taxonomy" id="1789683"/>
    <lineage>
        <taxon>Eukaryota</taxon>
        <taxon>Fungi</taxon>
        <taxon>Dikarya</taxon>
        <taxon>Ascomycota</taxon>
        <taxon>Saccharomycotina</taxon>
        <taxon>Saccharomycetes</taxon>
        <taxon>Saccharomycetales</taxon>
        <taxon>Saccharomycetaceae</taxon>
        <taxon>Maudiozyma</taxon>
    </lineage>
</organism>
<name>A0A1X7R2C4_9SACH</name>
<dbReference type="Proteomes" id="UP000196158">
    <property type="component" value="Unassembled WGS sequence"/>
</dbReference>
<dbReference type="STRING" id="1789683.A0A1X7R2C4"/>
<dbReference type="SUPFAM" id="SSF53613">
    <property type="entry name" value="Ribokinase-like"/>
    <property type="match status" value="1"/>
</dbReference>
<dbReference type="PANTHER" id="PTHR47098:SF2">
    <property type="entry name" value="PROTEIN MAK32"/>
    <property type="match status" value="1"/>
</dbReference>
<dbReference type="AlphaFoldDB" id="A0A1X7R2C4"/>
<dbReference type="Gene3D" id="3.40.1190.20">
    <property type="match status" value="1"/>
</dbReference>
<protein>
    <submittedName>
        <fullName evidence="1">Similar to Saccharomyces cerevisiae YCR019W MAK32 Protein necessary for structural stability of L-A double-stranded RNA-containing particles</fullName>
    </submittedName>
</protein>
<dbReference type="PANTHER" id="PTHR47098">
    <property type="entry name" value="PROTEIN MAK32"/>
    <property type="match status" value="1"/>
</dbReference>